<evidence type="ECO:0000313" key="2">
    <source>
        <dbReference type="EMBL" id="OPE47022.1"/>
    </source>
</evidence>
<dbReference type="InterPro" id="IPR052523">
    <property type="entry name" value="Trichothecene_AcTrans"/>
</dbReference>
<dbReference type="Gene3D" id="3.40.630.30">
    <property type="match status" value="1"/>
</dbReference>
<dbReference type="InterPro" id="IPR016181">
    <property type="entry name" value="Acyl_CoA_acyltransferase"/>
</dbReference>
<dbReference type="Proteomes" id="UP000191039">
    <property type="component" value="Unassembled WGS sequence"/>
</dbReference>
<keyword evidence="2" id="KW-0808">Transferase</keyword>
<gene>
    <name evidence="2" type="ORF">BV510_25580</name>
</gene>
<sequence length="185" mass="19482">MPVTIRPATASDLDGAAATLAAAFDAYPWTRWSIPQDGYPDRLRQLQRLYLGYALDEGIVLVDDDLRAVIALLPPDAPEPAAGMQDEVAALHGERLSVLAAADIPAQPAGAWNLATVGVHPDSQGAGLGGATIEAGLAAVGDTAVGLETSDERNVRLYERAGFAVTAITRIERGPVVYSMLRHRS</sequence>
<dbReference type="STRING" id="1801.BRW64_22870"/>
<dbReference type="SUPFAM" id="SSF55729">
    <property type="entry name" value="Acyl-CoA N-acyltransferases (Nat)"/>
    <property type="match status" value="1"/>
</dbReference>
<dbReference type="PROSITE" id="PS51186">
    <property type="entry name" value="GNAT"/>
    <property type="match status" value="1"/>
</dbReference>
<organism evidence="2 3">
    <name type="scientific">Mycolicibacterium diernhoferi</name>
    <dbReference type="NCBI Taxonomy" id="1801"/>
    <lineage>
        <taxon>Bacteria</taxon>
        <taxon>Bacillati</taxon>
        <taxon>Actinomycetota</taxon>
        <taxon>Actinomycetes</taxon>
        <taxon>Mycobacteriales</taxon>
        <taxon>Mycobacteriaceae</taxon>
        <taxon>Mycolicibacterium</taxon>
    </lineage>
</organism>
<accession>A0A1Q4H6M2</accession>
<feature type="domain" description="N-acetyltransferase" evidence="1">
    <location>
        <begin position="3"/>
        <end position="185"/>
    </location>
</feature>
<dbReference type="PANTHER" id="PTHR42791:SF1">
    <property type="entry name" value="N-ACETYLTRANSFERASE DOMAIN-CONTAINING PROTEIN"/>
    <property type="match status" value="1"/>
</dbReference>
<dbReference type="InterPro" id="IPR000182">
    <property type="entry name" value="GNAT_dom"/>
</dbReference>
<dbReference type="EMBL" id="MIJD01000388">
    <property type="protein sequence ID" value="OPE47022.1"/>
    <property type="molecule type" value="Genomic_DNA"/>
</dbReference>
<dbReference type="GO" id="GO:0016747">
    <property type="term" value="F:acyltransferase activity, transferring groups other than amino-acyl groups"/>
    <property type="evidence" value="ECO:0007669"/>
    <property type="project" value="InterPro"/>
</dbReference>
<name>A0A1Q4H6M2_9MYCO</name>
<evidence type="ECO:0000313" key="3">
    <source>
        <dbReference type="Proteomes" id="UP000191039"/>
    </source>
</evidence>
<reference evidence="2 3" key="1">
    <citation type="submission" date="2016-09" db="EMBL/GenBank/DDBJ databases">
        <title>genome sequences of unsequenced Mycobacteria.</title>
        <authorList>
            <person name="Greninger A.L."/>
            <person name="Jerome K.R."/>
            <person name="Mcnair B."/>
            <person name="Wallis C."/>
            <person name="Fang F."/>
        </authorList>
    </citation>
    <scope>NUCLEOTIDE SEQUENCE [LARGE SCALE GENOMIC DNA]</scope>
    <source>
        <strain evidence="2 3">BM1</strain>
    </source>
</reference>
<dbReference type="PANTHER" id="PTHR42791">
    <property type="entry name" value="GNAT FAMILY ACETYLTRANSFERASE"/>
    <property type="match status" value="1"/>
</dbReference>
<evidence type="ECO:0000259" key="1">
    <source>
        <dbReference type="PROSITE" id="PS51186"/>
    </source>
</evidence>
<comment type="caution">
    <text evidence="2">The sequence shown here is derived from an EMBL/GenBank/DDBJ whole genome shotgun (WGS) entry which is preliminary data.</text>
</comment>
<protein>
    <submittedName>
        <fullName evidence="2">GNAT family N-acetyltransferase</fullName>
    </submittedName>
</protein>
<dbReference type="AlphaFoldDB" id="A0A1Q4H6M2"/>
<proteinExistence type="predicted"/>